<evidence type="ECO:0000313" key="2">
    <source>
        <dbReference type="Proteomes" id="UP001279660"/>
    </source>
</evidence>
<accession>A0ABU4PR02</accession>
<evidence type="ECO:0008006" key="3">
    <source>
        <dbReference type="Google" id="ProtNLM"/>
    </source>
</evidence>
<sequence length="302" mass="32382">MAERSALDAAAARSFAAAARFRASEPYRALEAAFAGNAVEDAAAIVLADAEWVGALIAPLVAALADDSWFEPPFRVARDGLRIGTVLFENPAVSIAATVLSADALSAAPRPQTVVVPGRLTLTRYVRAGNARLRLWDAEPMGEDFSAETARPCRPAPDLVLRDGAVVRLDGRTRGHLIESAQSDVVTLNATIRAATAPYAREYAIGSGALVRIATNDDRAARTQMLLAYLRLAQRPGAQQRFAAATRDPAFFLRWGAMREWLAIDTRAALPRLREMAEADPNAEVRAAARATLALVEQRIAA</sequence>
<comment type="caution">
    <text evidence="1">The sequence shown here is derived from an EMBL/GenBank/DDBJ whole genome shotgun (WGS) entry which is preliminary data.</text>
</comment>
<organism evidence="1 2">
    <name type="scientific">Sphingomonas echinoides</name>
    <dbReference type="NCBI Taxonomy" id="59803"/>
    <lineage>
        <taxon>Bacteria</taxon>
        <taxon>Pseudomonadati</taxon>
        <taxon>Pseudomonadota</taxon>
        <taxon>Alphaproteobacteria</taxon>
        <taxon>Sphingomonadales</taxon>
        <taxon>Sphingomonadaceae</taxon>
        <taxon>Sphingomonas</taxon>
    </lineage>
</organism>
<name>A0ABU4PR02_9SPHN</name>
<proteinExistence type="predicted"/>
<evidence type="ECO:0000313" key="1">
    <source>
        <dbReference type="EMBL" id="MDX5986065.1"/>
    </source>
</evidence>
<dbReference type="EMBL" id="JAWXXV010000001">
    <property type="protein sequence ID" value="MDX5986065.1"/>
    <property type="molecule type" value="Genomic_DNA"/>
</dbReference>
<reference evidence="1 2" key="1">
    <citation type="submission" date="2023-11" db="EMBL/GenBank/DDBJ databases">
        <title>MicrobeMod: A computational toolkit for identifying prokaryotic methylation and restriction-modification with nanopore sequencing.</title>
        <authorList>
            <person name="Crits-Christoph A."/>
            <person name="Kang S.C."/>
            <person name="Lee H."/>
            <person name="Ostrov N."/>
        </authorList>
    </citation>
    <scope>NUCLEOTIDE SEQUENCE [LARGE SCALE GENOMIC DNA]</scope>
    <source>
        <strain evidence="1 2">ATCC 14820</strain>
    </source>
</reference>
<dbReference type="Proteomes" id="UP001279660">
    <property type="component" value="Unassembled WGS sequence"/>
</dbReference>
<dbReference type="RefSeq" id="WP_010406833.1">
    <property type="nucleotide sequence ID" value="NZ_JAWXXV010000001.1"/>
</dbReference>
<protein>
    <recommendedName>
        <fullName evidence="3">HEAT repeat domain-containing protein</fullName>
    </recommendedName>
</protein>
<keyword evidence="2" id="KW-1185">Reference proteome</keyword>
<gene>
    <name evidence="1" type="ORF">SIL82_17545</name>
</gene>